<keyword evidence="3" id="KW-1185">Reference proteome</keyword>
<dbReference type="Gramene" id="OMERI05G06820.1">
    <property type="protein sequence ID" value="OMERI05G06820.1"/>
    <property type="gene ID" value="OMERI05G06820"/>
</dbReference>
<protein>
    <submittedName>
        <fullName evidence="2">Uncharacterized protein</fullName>
    </submittedName>
</protein>
<sequence>MRTRRVLVTQGWGRWVRAARPERRVRAGGDECPRRQRGNSDAACRKELSGWRRARGGPTSCSPPDGRTTVLARTD</sequence>
<dbReference type="AlphaFoldDB" id="A0A0E0DNH0"/>
<name>A0A0E0DNH0_9ORYZ</name>
<evidence type="ECO:0000313" key="3">
    <source>
        <dbReference type="Proteomes" id="UP000008021"/>
    </source>
</evidence>
<dbReference type="Proteomes" id="UP000008021">
    <property type="component" value="Chromosome 5"/>
</dbReference>
<accession>A0A0E0DNH0</accession>
<evidence type="ECO:0000313" key="2">
    <source>
        <dbReference type="EnsemblPlants" id="OMERI05G06820.1"/>
    </source>
</evidence>
<dbReference type="HOGENOM" id="CLU_183285_0_0_1"/>
<reference evidence="2" key="2">
    <citation type="submission" date="2018-05" db="EMBL/GenBank/DDBJ databases">
        <title>OmerRS3 (Oryza meridionalis Reference Sequence Version 3).</title>
        <authorList>
            <person name="Zhang J."/>
            <person name="Kudrna D."/>
            <person name="Lee S."/>
            <person name="Talag J."/>
            <person name="Welchert J."/>
            <person name="Wing R.A."/>
        </authorList>
    </citation>
    <scope>NUCLEOTIDE SEQUENCE [LARGE SCALE GENOMIC DNA]</scope>
    <source>
        <strain evidence="2">cv. OR44</strain>
    </source>
</reference>
<reference evidence="2" key="1">
    <citation type="submission" date="2015-04" db="UniProtKB">
        <authorList>
            <consortium name="EnsemblPlants"/>
        </authorList>
    </citation>
    <scope>IDENTIFICATION</scope>
</reference>
<feature type="region of interest" description="Disordered" evidence="1">
    <location>
        <begin position="27"/>
        <end position="75"/>
    </location>
</feature>
<organism evidence="2">
    <name type="scientific">Oryza meridionalis</name>
    <dbReference type="NCBI Taxonomy" id="40149"/>
    <lineage>
        <taxon>Eukaryota</taxon>
        <taxon>Viridiplantae</taxon>
        <taxon>Streptophyta</taxon>
        <taxon>Embryophyta</taxon>
        <taxon>Tracheophyta</taxon>
        <taxon>Spermatophyta</taxon>
        <taxon>Magnoliopsida</taxon>
        <taxon>Liliopsida</taxon>
        <taxon>Poales</taxon>
        <taxon>Poaceae</taxon>
        <taxon>BOP clade</taxon>
        <taxon>Oryzoideae</taxon>
        <taxon>Oryzeae</taxon>
        <taxon>Oryzinae</taxon>
        <taxon>Oryza</taxon>
    </lineage>
</organism>
<evidence type="ECO:0000256" key="1">
    <source>
        <dbReference type="SAM" id="MobiDB-lite"/>
    </source>
</evidence>
<proteinExistence type="predicted"/>
<dbReference type="EnsemblPlants" id="OMERI05G06820.1">
    <property type="protein sequence ID" value="OMERI05G06820.1"/>
    <property type="gene ID" value="OMERI05G06820"/>
</dbReference>